<dbReference type="AlphaFoldDB" id="A0A0M8PI47"/>
<evidence type="ECO:0000313" key="3">
    <source>
        <dbReference type="Proteomes" id="UP000037696"/>
    </source>
</evidence>
<feature type="region of interest" description="Disordered" evidence="1">
    <location>
        <begin position="709"/>
        <end position="746"/>
    </location>
</feature>
<gene>
    <name evidence="2" type="ORF">ACN38_g889</name>
</gene>
<feature type="compositionally biased region" description="Polar residues" evidence="1">
    <location>
        <begin position="779"/>
        <end position="789"/>
    </location>
</feature>
<evidence type="ECO:0000256" key="1">
    <source>
        <dbReference type="SAM" id="MobiDB-lite"/>
    </source>
</evidence>
<dbReference type="OrthoDB" id="4070583at2759"/>
<dbReference type="PANTHER" id="PTHR28298:SF1">
    <property type="entry name" value="EISOSOME PROTEIN 1"/>
    <property type="match status" value="1"/>
</dbReference>
<dbReference type="GO" id="GO:0070941">
    <property type="term" value="P:eisosome assembly"/>
    <property type="evidence" value="ECO:0007669"/>
    <property type="project" value="TreeGrafter"/>
</dbReference>
<accession>A0A0M8PI47</accession>
<sequence length="896" mass="97560">MATVQVPRQSRLADDAATAALYVTHPKRRASLRDQTATNIQHFNPRAVGGTPNLSHASAASALAHANCKPVEVWRPPTRQPAAEKAALCVKDYAPPQQPQPTTQHSAEGLGAAMLAVREQRASVGQAPTSTGHRRGSSATDRYHHTAVGGNPKDKALQAASGAYTLSRKRADSAPSDPGATSEVPYGYTAADASRYARVEEEDPLDHWDPAIEASRIQHAANINPKMYTSSPPIQSEIEEQNYKNSQHAAAISMAKDMYRVTSTKKPAGQSPAVLAAQKGQSQLRYRKTVSTADGAAVRRAIALQEAAQKRAAEKLALMHDEHAEYQQYYGTAPQPQRSRLTTRRKRTSSDADTSQTDAEQSRQIRSQMTNLQTKLDQVDVRKTKDRELLMQAARRNVDQTLQDMEAQVYADTGRAPPSVQKGWDEVAQQRVRREAEDFEAATTQGDRVNIGGQKYMDMADIDAVARSRLQPAFDEITENAELRRAHDIEARLDAEEEQRHADVERQREAELKELEKQEKSGSKRDSKSEGKVSKFFLWGKKGKRARVEESKPEETQAVSPVVQEAPVSQGAVVEPAPTTAVSNHVSTDTIPDQASIGTENNVSAVSIPDEASIVTETAGPATAVAVVSSVPETEPVEAEPAKPEENDVPAAIPRRPIRSQTEPPQIEQQDTTASGPTIVHYFTPPVTSPRADTKLKNWFRDRLVRRSSGPVPIYPHQPGPDSNADNEPTFQGGVSLTGRDEPRGAALGSHPIVVEPIPVHNRSSNYYSNDMDVAKINSADSLPNPTRQNGNGNGKKRNRLSRTFLKAVSGSQGESNDGDSRRDSVIQSSSKGIGGGKAQSLQDSTIGQSLPVPPSISETLGGRRESRFSENLRAPWAVKMLLSRLLLLTSSSRRL</sequence>
<feature type="region of interest" description="Disordered" evidence="1">
    <location>
        <begin position="630"/>
        <end position="673"/>
    </location>
</feature>
<feature type="compositionally biased region" description="Polar residues" evidence="1">
    <location>
        <begin position="659"/>
        <end position="673"/>
    </location>
</feature>
<feature type="region of interest" description="Disordered" evidence="1">
    <location>
        <begin position="328"/>
        <end position="372"/>
    </location>
</feature>
<feature type="region of interest" description="Disordered" evidence="1">
    <location>
        <begin position="777"/>
        <end position="867"/>
    </location>
</feature>
<feature type="compositionally biased region" description="Polar residues" evidence="1">
    <location>
        <begin position="724"/>
        <end position="735"/>
    </location>
</feature>
<dbReference type="Proteomes" id="UP000037696">
    <property type="component" value="Unassembled WGS sequence"/>
</dbReference>
<proteinExistence type="predicted"/>
<evidence type="ECO:0008006" key="4">
    <source>
        <dbReference type="Google" id="ProtNLM"/>
    </source>
</evidence>
<feature type="region of interest" description="Disordered" evidence="1">
    <location>
        <begin position="166"/>
        <end position="185"/>
    </location>
</feature>
<feature type="compositionally biased region" description="Basic and acidic residues" evidence="1">
    <location>
        <begin position="546"/>
        <end position="555"/>
    </location>
</feature>
<organism evidence="2 3">
    <name type="scientific">Penicillium nordicum</name>
    <dbReference type="NCBI Taxonomy" id="229535"/>
    <lineage>
        <taxon>Eukaryota</taxon>
        <taxon>Fungi</taxon>
        <taxon>Dikarya</taxon>
        <taxon>Ascomycota</taxon>
        <taxon>Pezizomycotina</taxon>
        <taxon>Eurotiomycetes</taxon>
        <taxon>Eurotiomycetidae</taxon>
        <taxon>Eurotiales</taxon>
        <taxon>Aspergillaceae</taxon>
        <taxon>Penicillium</taxon>
    </lineage>
</organism>
<dbReference type="PANTHER" id="PTHR28298">
    <property type="entry name" value="EISOSOME PROTEIN 1"/>
    <property type="match status" value="1"/>
</dbReference>
<feature type="compositionally biased region" description="Polar residues" evidence="1">
    <location>
        <begin position="351"/>
        <end position="372"/>
    </location>
</feature>
<feature type="region of interest" description="Disordered" evidence="1">
    <location>
        <begin position="492"/>
        <end position="531"/>
    </location>
</feature>
<comment type="caution">
    <text evidence="2">The sequence shown here is derived from an EMBL/GenBank/DDBJ whole genome shotgun (WGS) entry which is preliminary data.</text>
</comment>
<name>A0A0M8PI47_9EURO</name>
<dbReference type="EMBL" id="LHQQ01000008">
    <property type="protein sequence ID" value="KOS48140.1"/>
    <property type="molecule type" value="Genomic_DNA"/>
</dbReference>
<dbReference type="Pfam" id="PF12757">
    <property type="entry name" value="Eisosome1"/>
    <property type="match status" value="1"/>
</dbReference>
<protein>
    <recommendedName>
        <fullName evidence="4">Eisosome protein 1</fullName>
    </recommendedName>
</protein>
<dbReference type="STRING" id="229535.A0A0M8PI47"/>
<feature type="compositionally biased region" description="Polar residues" evidence="1">
    <location>
        <begin position="580"/>
        <end position="598"/>
    </location>
</feature>
<evidence type="ECO:0000313" key="2">
    <source>
        <dbReference type="EMBL" id="KOS48140.1"/>
    </source>
</evidence>
<feature type="region of interest" description="Disordered" evidence="1">
    <location>
        <begin position="543"/>
        <end position="598"/>
    </location>
</feature>
<dbReference type="InterPro" id="IPR024527">
    <property type="entry name" value="Eisosome1"/>
</dbReference>
<keyword evidence="3" id="KW-1185">Reference proteome</keyword>
<reference evidence="2 3" key="1">
    <citation type="submission" date="2015-08" db="EMBL/GenBank/DDBJ databases">
        <title>Genome sequencing of Penicillium nordicum.</title>
        <authorList>
            <person name="Nguyen H.D."/>
            <person name="Seifert K.A."/>
        </authorList>
    </citation>
    <scope>NUCLEOTIDE SEQUENCE [LARGE SCALE GENOMIC DNA]</scope>
    <source>
        <strain evidence="2 3">DAOMC 185683</strain>
    </source>
</reference>
<feature type="region of interest" description="Disordered" evidence="1">
    <location>
        <begin position="120"/>
        <end position="156"/>
    </location>
</feature>